<keyword evidence="1" id="KW-0732">Signal</keyword>
<sequence>MKSISPMFLLGVTLPVNLRLVIALVYPPDSFASGAVVTTVILDGKGVIKLDGGASLTAHLAIFASAASRPVPGRSSTAVLVYEWNIPDHCAA</sequence>
<proteinExistence type="predicted"/>
<feature type="chain" id="PRO_5006058847" evidence="1">
    <location>
        <begin position="24"/>
        <end position="92"/>
    </location>
</feature>
<keyword evidence="3" id="KW-1185">Reference proteome</keyword>
<dbReference type="EMBL" id="CCYD01000810">
    <property type="protein sequence ID" value="CEG43730.1"/>
    <property type="molecule type" value="Genomic_DNA"/>
</dbReference>
<evidence type="ECO:0000256" key="1">
    <source>
        <dbReference type="SAM" id="SignalP"/>
    </source>
</evidence>
<dbReference type="Proteomes" id="UP000054928">
    <property type="component" value="Unassembled WGS sequence"/>
</dbReference>
<accession>A0A0P1AQV4</accession>
<protein>
    <submittedName>
        <fullName evidence="2">RxLR-like protein</fullName>
    </submittedName>
</protein>
<organism evidence="2 3">
    <name type="scientific">Plasmopara halstedii</name>
    <name type="common">Downy mildew of sunflower</name>
    <dbReference type="NCBI Taxonomy" id="4781"/>
    <lineage>
        <taxon>Eukaryota</taxon>
        <taxon>Sar</taxon>
        <taxon>Stramenopiles</taxon>
        <taxon>Oomycota</taxon>
        <taxon>Peronosporomycetes</taxon>
        <taxon>Peronosporales</taxon>
        <taxon>Peronosporaceae</taxon>
        <taxon>Plasmopara</taxon>
    </lineage>
</organism>
<dbReference type="AlphaFoldDB" id="A0A0P1AQV4"/>
<evidence type="ECO:0000313" key="3">
    <source>
        <dbReference type="Proteomes" id="UP000054928"/>
    </source>
</evidence>
<name>A0A0P1AQV4_PLAHL</name>
<dbReference type="GeneID" id="36409079"/>
<evidence type="ECO:0000313" key="2">
    <source>
        <dbReference type="EMBL" id="CEG43730.1"/>
    </source>
</evidence>
<feature type="signal peptide" evidence="1">
    <location>
        <begin position="1"/>
        <end position="23"/>
    </location>
</feature>
<dbReference type="RefSeq" id="XP_024580099.1">
    <property type="nucleotide sequence ID" value="XM_024729753.1"/>
</dbReference>
<reference evidence="3" key="1">
    <citation type="submission" date="2014-09" db="EMBL/GenBank/DDBJ databases">
        <authorList>
            <person name="Sharma Rahul"/>
            <person name="Thines Marco"/>
        </authorList>
    </citation>
    <scope>NUCLEOTIDE SEQUENCE [LARGE SCALE GENOMIC DNA]</scope>
</reference>